<dbReference type="EMBL" id="CAWYQH010000001">
    <property type="protein sequence ID" value="CAK8672065.1"/>
    <property type="molecule type" value="Genomic_DNA"/>
</dbReference>
<name>A0ABP0EX89_CLALP</name>
<evidence type="ECO:0000313" key="2">
    <source>
        <dbReference type="Proteomes" id="UP001642483"/>
    </source>
</evidence>
<dbReference type="Proteomes" id="UP001642483">
    <property type="component" value="Unassembled WGS sequence"/>
</dbReference>
<keyword evidence="2" id="KW-1185">Reference proteome</keyword>
<evidence type="ECO:0000313" key="1">
    <source>
        <dbReference type="EMBL" id="CAK8672065.1"/>
    </source>
</evidence>
<organism evidence="1 2">
    <name type="scientific">Clavelina lepadiformis</name>
    <name type="common">Light-bulb sea squirt</name>
    <name type="synonym">Ascidia lepadiformis</name>
    <dbReference type="NCBI Taxonomy" id="159417"/>
    <lineage>
        <taxon>Eukaryota</taxon>
        <taxon>Metazoa</taxon>
        <taxon>Chordata</taxon>
        <taxon>Tunicata</taxon>
        <taxon>Ascidiacea</taxon>
        <taxon>Aplousobranchia</taxon>
        <taxon>Clavelinidae</taxon>
        <taxon>Clavelina</taxon>
    </lineage>
</organism>
<dbReference type="PANTHER" id="PTHR40128:SF1">
    <property type="entry name" value="PHYTANOYL-COA HYDROXYLASE"/>
    <property type="match status" value="1"/>
</dbReference>
<protein>
    <recommendedName>
        <fullName evidence="3">Phytanoyl-CoA dioxygenase</fullName>
    </recommendedName>
</protein>
<sequence>MEVKLGNRPMVFPGPKLKQLEPCNHLLGNKQALQKELDEKGYIFLNNFHDRDAVLNARKAVLHYLKEQGQQILDTLHYDLDEGFLNPRCGLGCIPFMEGRNSLTHCDAMKRVIEGNHVFSFFEELFGGEAITFDFKWLRAMHRSGYTGAHIDRVYMSRGSQSLLTMWTPLGDITADMGVLAVCERSHVESGFKQFQATYGNCDIEAENVSGTGWFTEDPDDISKMGGVWRTENFKAGDVIIFNIRLAHMSTANLTNQARLSCDTRWQPKAHKADPRFMGSFANVKPKFGVHAYNNPNEKSKAPKTMETMKKEWGFEI</sequence>
<comment type="caution">
    <text evidence="1">The sequence shown here is derived from an EMBL/GenBank/DDBJ whole genome shotgun (WGS) entry which is preliminary data.</text>
</comment>
<dbReference type="PANTHER" id="PTHR40128">
    <property type="entry name" value="EXPRESSED PROTEIN"/>
    <property type="match status" value="1"/>
</dbReference>
<gene>
    <name evidence="1" type="ORF">CVLEPA_LOCUS1063</name>
</gene>
<dbReference type="Pfam" id="PF05721">
    <property type="entry name" value="PhyH"/>
    <property type="match status" value="1"/>
</dbReference>
<dbReference type="SUPFAM" id="SSF51197">
    <property type="entry name" value="Clavaminate synthase-like"/>
    <property type="match status" value="1"/>
</dbReference>
<dbReference type="InterPro" id="IPR008775">
    <property type="entry name" value="Phytyl_CoA_dOase-like"/>
</dbReference>
<accession>A0ABP0EX89</accession>
<proteinExistence type="predicted"/>
<evidence type="ECO:0008006" key="3">
    <source>
        <dbReference type="Google" id="ProtNLM"/>
    </source>
</evidence>
<reference evidence="1 2" key="1">
    <citation type="submission" date="2024-02" db="EMBL/GenBank/DDBJ databases">
        <authorList>
            <person name="Daric V."/>
            <person name="Darras S."/>
        </authorList>
    </citation>
    <scope>NUCLEOTIDE SEQUENCE [LARGE SCALE GENOMIC DNA]</scope>
</reference>
<dbReference type="Gene3D" id="2.60.120.620">
    <property type="entry name" value="q2cbj1_9rhob like domain"/>
    <property type="match status" value="1"/>
</dbReference>